<keyword evidence="3" id="KW-0560">Oxidoreductase</keyword>
<dbReference type="Gene3D" id="3.40.50.720">
    <property type="entry name" value="NAD(P)-binding Rossmann-like Domain"/>
    <property type="match status" value="3"/>
</dbReference>
<dbReference type="InterPro" id="IPR020904">
    <property type="entry name" value="Sc_DH/Rdtase_CS"/>
</dbReference>
<evidence type="ECO:0000256" key="1">
    <source>
        <dbReference type="ARBA" id="ARBA00006484"/>
    </source>
</evidence>
<evidence type="ECO:0000313" key="4">
    <source>
        <dbReference type="Proteomes" id="UP000504621"/>
    </source>
</evidence>
<reference evidence="5" key="1">
    <citation type="submission" date="2025-08" db="UniProtKB">
        <authorList>
            <consortium name="RefSeq"/>
        </authorList>
    </citation>
    <scope>IDENTIFICATION</scope>
    <source>
        <tissue evidence="5">Leaf</tissue>
    </source>
</reference>
<protein>
    <submittedName>
        <fullName evidence="5">Uncharacterized protein LOC110413271</fullName>
    </submittedName>
</protein>
<accession>A0A6J0ZYR2</accession>
<keyword evidence="4" id="KW-1185">Reference proteome</keyword>
<dbReference type="PRINTS" id="PR00080">
    <property type="entry name" value="SDRFAMILY"/>
</dbReference>
<dbReference type="Proteomes" id="UP000504621">
    <property type="component" value="Unplaced"/>
</dbReference>
<sequence>MAESFQRYAVVTGANKGIGLEICRQLASKGVMVVLTARDEKRGLEALEKLKDSGLSDHLVFHQLDVADPASITCLADFVKNRFGKLDILVNNAGIGGTTVNYDALRASSLSATEKDLTTVWSKVLSQTFEAGEECLKTNYYGAKRTAEALLPLLQLSNSPRIVNVSSLLGKLKNILSEQLKGVLRDVDTEEKLDEFLSEFLKDFKEGSLESKGWPTFCSAYTVSKVAMNAYTRILAKRYPKFSINCVCPGFVKTDINFNTGNLSVEEGAATPVQLALWPNGGPSGFFFMQGEPASYECYELAEEYLKMNYYGMKRVVEALAPFVRLSDSARIVNVTFYLGVPQLMSNEWAKGVLSDVESLTEERGEEVLNEFLKDFKEGRMKSKESFQRYTIVTGGNKRIGLEICRQLASKGVMVVLTARDEKKGLEAFEKLKDFGLFDHLVFHQLDVADPASITCLADFVKNRFGKLDVLVNNAGIRATTMNYDALRASSLFTTEDTFLLEFLLQIQKDLTTVWSEVLSQTYEAGEECLKSNYYGAKRTAEAFLPLLQLSNSPRIVNVSSLLGKLKNIPSEQLKGVLRDVDTEEKLDELLSEFLKDFKEGSLECKGWPTFCSAYTVSKVAMNTYTRILAKRYPKFSINCVCPGFVKTDLSFSTGKLTVEEGEATPVKLALWPNGGPSGLFFMEGEPASYE</sequence>
<dbReference type="CDD" id="cd05324">
    <property type="entry name" value="carb_red_PTCR-like_SDR_c"/>
    <property type="match status" value="2"/>
</dbReference>
<dbReference type="GeneID" id="110413271"/>
<dbReference type="PANTHER" id="PTHR43490:SF117">
    <property type="entry name" value="SHORT-CHAIN DEHYDROGENASE_REDUCTASE"/>
    <property type="match status" value="1"/>
</dbReference>
<dbReference type="GO" id="GO:0016020">
    <property type="term" value="C:membrane"/>
    <property type="evidence" value="ECO:0007669"/>
    <property type="project" value="TreeGrafter"/>
</dbReference>
<name>A0A6J0ZYR2_9ROSI</name>
<dbReference type="AlphaFoldDB" id="A0A6J0ZYR2"/>
<comment type="similarity">
    <text evidence="1">Belongs to the short-chain dehydrogenases/reductases (SDR) family.</text>
</comment>
<dbReference type="PANTHER" id="PTHR43490">
    <property type="entry name" value="(+)-NEOMENTHOL DEHYDROGENASE"/>
    <property type="match status" value="1"/>
</dbReference>
<dbReference type="InterPro" id="IPR002347">
    <property type="entry name" value="SDR_fam"/>
</dbReference>
<evidence type="ECO:0000256" key="2">
    <source>
        <dbReference type="ARBA" id="ARBA00022857"/>
    </source>
</evidence>
<dbReference type="InterPro" id="IPR045313">
    <property type="entry name" value="CBR1-like"/>
</dbReference>
<dbReference type="Pfam" id="PF00106">
    <property type="entry name" value="adh_short"/>
    <property type="match status" value="2"/>
</dbReference>
<dbReference type="FunFam" id="3.40.50.720:FF:000312">
    <property type="entry name" value="(+)-neomenthol dehydrogenase"/>
    <property type="match status" value="1"/>
</dbReference>
<evidence type="ECO:0000256" key="3">
    <source>
        <dbReference type="ARBA" id="ARBA00023002"/>
    </source>
</evidence>
<evidence type="ECO:0000313" key="5">
    <source>
        <dbReference type="RefSeq" id="XP_021279711.1"/>
    </source>
</evidence>
<dbReference type="SUPFAM" id="SSF51735">
    <property type="entry name" value="NAD(P)-binding Rossmann-fold domains"/>
    <property type="match status" value="2"/>
</dbReference>
<organism evidence="4 5">
    <name type="scientific">Herrania umbratica</name>
    <dbReference type="NCBI Taxonomy" id="108875"/>
    <lineage>
        <taxon>Eukaryota</taxon>
        <taxon>Viridiplantae</taxon>
        <taxon>Streptophyta</taxon>
        <taxon>Embryophyta</taxon>
        <taxon>Tracheophyta</taxon>
        <taxon>Spermatophyta</taxon>
        <taxon>Magnoliopsida</taxon>
        <taxon>eudicotyledons</taxon>
        <taxon>Gunneridae</taxon>
        <taxon>Pentapetalae</taxon>
        <taxon>rosids</taxon>
        <taxon>malvids</taxon>
        <taxon>Malvales</taxon>
        <taxon>Malvaceae</taxon>
        <taxon>Byttnerioideae</taxon>
        <taxon>Herrania</taxon>
    </lineage>
</organism>
<keyword evidence="2" id="KW-0521">NADP</keyword>
<dbReference type="OrthoDB" id="1933717at2759"/>
<dbReference type="PRINTS" id="PR00081">
    <property type="entry name" value="GDHRDH"/>
</dbReference>
<dbReference type="PROSITE" id="PS00061">
    <property type="entry name" value="ADH_SHORT"/>
    <property type="match status" value="2"/>
</dbReference>
<gene>
    <name evidence="5" type="primary">LOC110413271</name>
</gene>
<dbReference type="RefSeq" id="XP_021279711.1">
    <property type="nucleotide sequence ID" value="XM_021424036.1"/>
</dbReference>
<proteinExistence type="inferred from homology"/>
<dbReference type="InterPro" id="IPR036291">
    <property type="entry name" value="NAD(P)-bd_dom_sf"/>
</dbReference>
<dbReference type="GO" id="GO:0016616">
    <property type="term" value="F:oxidoreductase activity, acting on the CH-OH group of donors, NAD or NADP as acceptor"/>
    <property type="evidence" value="ECO:0007669"/>
    <property type="project" value="InterPro"/>
</dbReference>